<dbReference type="EC" id="2.4.2.1" evidence="4"/>
<dbReference type="NCBIfam" id="TIGR01698">
    <property type="entry name" value="PUNP"/>
    <property type="match status" value="1"/>
</dbReference>
<evidence type="ECO:0000256" key="7">
    <source>
        <dbReference type="ARBA" id="ARBA00022679"/>
    </source>
</evidence>
<dbReference type="GO" id="GO:0005737">
    <property type="term" value="C:cytoplasm"/>
    <property type="evidence" value="ECO:0007669"/>
    <property type="project" value="TreeGrafter"/>
</dbReference>
<reference evidence="10" key="1">
    <citation type="submission" date="2020-05" db="EMBL/GenBank/DDBJ databases">
        <authorList>
            <person name="Chiriac C."/>
            <person name="Salcher M."/>
            <person name="Ghai R."/>
            <person name="Kavagutti S V."/>
        </authorList>
    </citation>
    <scope>NUCLEOTIDE SEQUENCE</scope>
</reference>
<comment type="subunit">
    <text evidence="3">Homotrimer.</text>
</comment>
<dbReference type="GO" id="GO:0009116">
    <property type="term" value="P:nucleoside metabolic process"/>
    <property type="evidence" value="ECO:0007669"/>
    <property type="project" value="InterPro"/>
</dbReference>
<evidence type="ECO:0000256" key="6">
    <source>
        <dbReference type="ARBA" id="ARBA00022676"/>
    </source>
</evidence>
<dbReference type="UniPathway" id="UPA00606"/>
<dbReference type="NCBIfam" id="NF006054">
    <property type="entry name" value="PRK08202.1"/>
    <property type="match status" value="1"/>
</dbReference>
<name>A0A6J6C0Z9_9ZZZZ</name>
<evidence type="ECO:0000256" key="5">
    <source>
        <dbReference type="ARBA" id="ARBA00013834"/>
    </source>
</evidence>
<feature type="domain" description="Nucleoside phosphorylase" evidence="9">
    <location>
        <begin position="31"/>
        <end position="272"/>
    </location>
</feature>
<comment type="similarity">
    <text evidence="2">Belongs to the PNP/MTAP phosphorylase family.</text>
</comment>
<evidence type="ECO:0000259" key="9">
    <source>
        <dbReference type="Pfam" id="PF01048"/>
    </source>
</evidence>
<dbReference type="InterPro" id="IPR035994">
    <property type="entry name" value="Nucleoside_phosphorylase_sf"/>
</dbReference>
<gene>
    <name evidence="10" type="ORF">UFOPK1353_01114</name>
</gene>
<dbReference type="AlphaFoldDB" id="A0A6J6C0Z9"/>
<dbReference type="Pfam" id="PF01048">
    <property type="entry name" value="PNP_UDP_1"/>
    <property type="match status" value="1"/>
</dbReference>
<dbReference type="PIRSF" id="PIRSF000477">
    <property type="entry name" value="PurNPase"/>
    <property type="match status" value="1"/>
</dbReference>
<dbReference type="InterPro" id="IPR011269">
    <property type="entry name" value="PUNP"/>
</dbReference>
<comment type="pathway">
    <text evidence="1">Purine metabolism; purine nucleoside salvage.</text>
</comment>
<dbReference type="InterPro" id="IPR011268">
    <property type="entry name" value="Purine_phosphorylase"/>
</dbReference>
<evidence type="ECO:0000313" key="10">
    <source>
        <dbReference type="EMBL" id="CAB4544213.1"/>
    </source>
</evidence>
<dbReference type="SUPFAM" id="SSF53167">
    <property type="entry name" value="Purine and uridine phosphorylases"/>
    <property type="match status" value="1"/>
</dbReference>
<evidence type="ECO:0000256" key="8">
    <source>
        <dbReference type="ARBA" id="ARBA00031036"/>
    </source>
</evidence>
<dbReference type="NCBIfam" id="TIGR01697">
    <property type="entry name" value="PNPH-PUNA-XAPA"/>
    <property type="match status" value="1"/>
</dbReference>
<evidence type="ECO:0000256" key="1">
    <source>
        <dbReference type="ARBA" id="ARBA00005058"/>
    </source>
</evidence>
<evidence type="ECO:0000256" key="4">
    <source>
        <dbReference type="ARBA" id="ARBA00011886"/>
    </source>
</evidence>
<evidence type="ECO:0000256" key="2">
    <source>
        <dbReference type="ARBA" id="ARBA00006751"/>
    </source>
</evidence>
<dbReference type="InterPro" id="IPR000845">
    <property type="entry name" value="Nucleoside_phosphorylase_d"/>
</dbReference>
<dbReference type="PANTHER" id="PTHR11904:SF9">
    <property type="entry name" value="PURINE NUCLEOSIDE PHOSPHORYLASE-RELATED"/>
    <property type="match status" value="1"/>
</dbReference>
<protein>
    <recommendedName>
        <fullName evidence="5">Purine nucleoside phosphorylase</fullName>
        <ecNumber evidence="4">2.4.2.1</ecNumber>
    </recommendedName>
    <alternativeName>
        <fullName evidence="8">Inosine-guanosine phosphorylase</fullName>
    </alternativeName>
</protein>
<evidence type="ECO:0000256" key="3">
    <source>
        <dbReference type="ARBA" id="ARBA00011233"/>
    </source>
</evidence>
<organism evidence="10">
    <name type="scientific">freshwater metagenome</name>
    <dbReference type="NCBI Taxonomy" id="449393"/>
    <lineage>
        <taxon>unclassified sequences</taxon>
        <taxon>metagenomes</taxon>
        <taxon>ecological metagenomes</taxon>
    </lineage>
</organism>
<dbReference type="PANTHER" id="PTHR11904">
    <property type="entry name" value="METHYLTHIOADENOSINE/PURINE NUCLEOSIDE PHOSPHORYLASE"/>
    <property type="match status" value="1"/>
</dbReference>
<keyword evidence="6" id="KW-0328">Glycosyltransferase</keyword>
<dbReference type="GO" id="GO:0004731">
    <property type="term" value="F:purine-nucleoside phosphorylase activity"/>
    <property type="evidence" value="ECO:0007669"/>
    <property type="project" value="UniProtKB-EC"/>
</dbReference>
<sequence>MNSATETNPYELAKVAADFVVDKFGSKHDILAVLGSGWAHAASVLEATNEISVTEIPGFTKPSAIGHGGSLKSVLVGKSKVLLLTGRTHLYEGHGVNSVVHAVRTAAFAGCKILVLTNAAGCLRTDWGVGATALISDHINLTGFSPLTGADAPAPLHGRFVDLTDAYSLRLRKIAHQVDSTLHEGVYMGFHGPHFETPAEIRAARIWGADLVGMSTVMETIAARHMGMEVLALSLATNLAAGISGEKLSGEEVLAIGKASATRVGGLLANILKQIDIESQKS</sequence>
<dbReference type="EMBL" id="CAEZSE010000220">
    <property type="protein sequence ID" value="CAB4544213.1"/>
    <property type="molecule type" value="Genomic_DNA"/>
</dbReference>
<dbReference type="CDD" id="cd09009">
    <property type="entry name" value="PNP-EcPNPII_like"/>
    <property type="match status" value="1"/>
</dbReference>
<dbReference type="Gene3D" id="3.40.50.1580">
    <property type="entry name" value="Nucleoside phosphorylase domain"/>
    <property type="match status" value="1"/>
</dbReference>
<accession>A0A6J6C0Z9</accession>
<proteinExistence type="inferred from homology"/>
<keyword evidence="7" id="KW-0808">Transferase</keyword>